<evidence type="ECO:0000313" key="2">
    <source>
        <dbReference type="EMBL" id="MCA6065555.1"/>
    </source>
</evidence>
<keyword evidence="3" id="KW-1185">Reference proteome</keyword>
<name>A0ABS7ZYX3_9FLAO</name>
<keyword evidence="1" id="KW-0812">Transmembrane</keyword>
<accession>A0ABS7ZYX3</accession>
<feature type="transmembrane region" description="Helical" evidence="1">
    <location>
        <begin position="6"/>
        <end position="25"/>
    </location>
</feature>
<dbReference type="Proteomes" id="UP000618240">
    <property type="component" value="Unassembled WGS sequence"/>
</dbReference>
<protein>
    <recommendedName>
        <fullName evidence="4">Lipoprotein</fullName>
    </recommendedName>
</protein>
<keyword evidence="1" id="KW-1133">Transmembrane helix</keyword>
<sequence>MNDNPVWKTILSIAVCLFAVIRLAITCSNNSKRSSYSDTSYQNVNSLIQHYRNENVQNDDLSNDLFYESYDSISKLNDAEKAIFRVVKVKNDTLLPIDLTSKINIESKSFVQKNHDDSLQLAMKLPDNTSIFIHTYSSNDGLTDNLKALKKKKNIENIKVKVDDPDSKFVSYTYQYGGKKYNGCALLAKEAGQFTSLEFENNKLSKEDLQIKAITFVSLLAK</sequence>
<dbReference type="EMBL" id="JAERSE020000001">
    <property type="protein sequence ID" value="MCA6065555.1"/>
    <property type="molecule type" value="Genomic_DNA"/>
</dbReference>
<gene>
    <name evidence="2" type="ORF">JI747_000105</name>
</gene>
<evidence type="ECO:0000313" key="3">
    <source>
        <dbReference type="Proteomes" id="UP000618240"/>
    </source>
</evidence>
<dbReference type="RefSeq" id="WP_225685411.1">
    <property type="nucleotide sequence ID" value="NZ_JAERSE020000001.1"/>
</dbReference>
<evidence type="ECO:0008006" key="4">
    <source>
        <dbReference type="Google" id="ProtNLM"/>
    </source>
</evidence>
<organism evidence="2 3">
    <name type="scientific">Chryseobacterium tagetis</name>
    <dbReference type="NCBI Taxonomy" id="2801334"/>
    <lineage>
        <taxon>Bacteria</taxon>
        <taxon>Pseudomonadati</taxon>
        <taxon>Bacteroidota</taxon>
        <taxon>Flavobacteriia</taxon>
        <taxon>Flavobacteriales</taxon>
        <taxon>Weeksellaceae</taxon>
        <taxon>Chryseobacterium group</taxon>
        <taxon>Chryseobacterium</taxon>
    </lineage>
</organism>
<keyword evidence="1" id="KW-0472">Membrane</keyword>
<reference evidence="2 3" key="1">
    <citation type="submission" date="2021-09" db="EMBL/GenBank/DDBJ databases">
        <title>Genome sequencing and assembly of Chryseobacterium sp. RG1.</title>
        <authorList>
            <person name="Chhetri G."/>
        </authorList>
    </citation>
    <scope>NUCLEOTIDE SEQUENCE [LARGE SCALE GENOMIC DNA]</scope>
    <source>
        <strain evidence="2 3">RG1</strain>
    </source>
</reference>
<evidence type="ECO:0000256" key="1">
    <source>
        <dbReference type="SAM" id="Phobius"/>
    </source>
</evidence>
<proteinExistence type="predicted"/>
<comment type="caution">
    <text evidence="2">The sequence shown here is derived from an EMBL/GenBank/DDBJ whole genome shotgun (WGS) entry which is preliminary data.</text>
</comment>